<sequence length="127" mass="14714">MTPTMTSPTPLDNERNRVIEEVRRQRRLSDLRRRGIDPHTPIGPLMAGTHQNWLISRTWSPPSPDFNRRANLNWLPRVVHRRGRDGVYRRRYSEGMWCRDLAEIDELLTKMEEGSGGRCCGCPGDSS</sequence>
<name>N1PPC4_DOTSN</name>
<accession>N1PPC4</accession>
<evidence type="ECO:0000313" key="2">
    <source>
        <dbReference type="Proteomes" id="UP000016933"/>
    </source>
</evidence>
<dbReference type="AlphaFoldDB" id="N1PPC4"/>
<reference evidence="1 2" key="2">
    <citation type="journal article" date="2012" name="PLoS Pathog.">
        <title>Diverse lifestyles and strategies of plant pathogenesis encoded in the genomes of eighteen Dothideomycetes fungi.</title>
        <authorList>
            <person name="Ohm R.A."/>
            <person name="Feau N."/>
            <person name="Henrissat B."/>
            <person name="Schoch C.L."/>
            <person name="Horwitz B.A."/>
            <person name="Barry K.W."/>
            <person name="Condon B.J."/>
            <person name="Copeland A.C."/>
            <person name="Dhillon B."/>
            <person name="Glaser F."/>
            <person name="Hesse C.N."/>
            <person name="Kosti I."/>
            <person name="LaButti K."/>
            <person name="Lindquist E.A."/>
            <person name="Lucas S."/>
            <person name="Salamov A.A."/>
            <person name="Bradshaw R.E."/>
            <person name="Ciuffetti L."/>
            <person name="Hamelin R.C."/>
            <person name="Kema G.H.J."/>
            <person name="Lawrence C."/>
            <person name="Scott J.A."/>
            <person name="Spatafora J.W."/>
            <person name="Turgeon B.G."/>
            <person name="de Wit P.J.G.M."/>
            <person name="Zhong S."/>
            <person name="Goodwin S.B."/>
            <person name="Grigoriev I.V."/>
        </authorList>
    </citation>
    <scope>NUCLEOTIDE SEQUENCE [LARGE SCALE GENOMIC DNA]</scope>
    <source>
        <strain evidence="2">NZE10 / CBS 128990</strain>
    </source>
</reference>
<dbReference type="Proteomes" id="UP000016933">
    <property type="component" value="Unassembled WGS sequence"/>
</dbReference>
<reference evidence="2" key="1">
    <citation type="journal article" date="2012" name="PLoS Genet.">
        <title>The genomes of the fungal plant pathogens Cladosporium fulvum and Dothistroma septosporum reveal adaptation to different hosts and lifestyles but also signatures of common ancestry.</title>
        <authorList>
            <person name="de Wit P.J.G.M."/>
            <person name="van der Burgt A."/>
            <person name="Oekmen B."/>
            <person name="Stergiopoulos I."/>
            <person name="Abd-Elsalam K.A."/>
            <person name="Aerts A.L."/>
            <person name="Bahkali A.H."/>
            <person name="Beenen H.G."/>
            <person name="Chettri P."/>
            <person name="Cox M.P."/>
            <person name="Datema E."/>
            <person name="de Vries R.P."/>
            <person name="Dhillon B."/>
            <person name="Ganley A.R."/>
            <person name="Griffiths S.A."/>
            <person name="Guo Y."/>
            <person name="Hamelin R.C."/>
            <person name="Henrissat B."/>
            <person name="Kabir M.S."/>
            <person name="Jashni M.K."/>
            <person name="Kema G."/>
            <person name="Klaubauf S."/>
            <person name="Lapidus A."/>
            <person name="Levasseur A."/>
            <person name="Lindquist E."/>
            <person name="Mehrabi R."/>
            <person name="Ohm R.A."/>
            <person name="Owen T.J."/>
            <person name="Salamov A."/>
            <person name="Schwelm A."/>
            <person name="Schijlen E."/>
            <person name="Sun H."/>
            <person name="van den Burg H.A."/>
            <person name="van Ham R.C.H.J."/>
            <person name="Zhang S."/>
            <person name="Goodwin S.B."/>
            <person name="Grigoriev I.V."/>
            <person name="Collemare J."/>
            <person name="Bradshaw R.E."/>
        </authorList>
    </citation>
    <scope>NUCLEOTIDE SEQUENCE [LARGE SCALE GENOMIC DNA]</scope>
    <source>
        <strain evidence="2">NZE10 / CBS 128990</strain>
    </source>
</reference>
<dbReference type="HOGENOM" id="CLU_1970523_0_0_1"/>
<dbReference type="EMBL" id="KB446539">
    <property type="protein sequence ID" value="EME44783.1"/>
    <property type="molecule type" value="Genomic_DNA"/>
</dbReference>
<evidence type="ECO:0000313" key="1">
    <source>
        <dbReference type="EMBL" id="EME44783.1"/>
    </source>
</evidence>
<protein>
    <submittedName>
        <fullName evidence="1">Uncharacterized protein</fullName>
    </submittedName>
</protein>
<proteinExistence type="predicted"/>
<organism evidence="1 2">
    <name type="scientific">Dothistroma septosporum (strain NZE10 / CBS 128990)</name>
    <name type="common">Red band needle blight fungus</name>
    <name type="synonym">Mycosphaerella pini</name>
    <dbReference type="NCBI Taxonomy" id="675120"/>
    <lineage>
        <taxon>Eukaryota</taxon>
        <taxon>Fungi</taxon>
        <taxon>Dikarya</taxon>
        <taxon>Ascomycota</taxon>
        <taxon>Pezizomycotina</taxon>
        <taxon>Dothideomycetes</taxon>
        <taxon>Dothideomycetidae</taxon>
        <taxon>Mycosphaerellales</taxon>
        <taxon>Mycosphaerellaceae</taxon>
        <taxon>Dothistroma</taxon>
    </lineage>
</organism>
<gene>
    <name evidence="1" type="ORF">DOTSEDRAFT_72283</name>
</gene>
<keyword evidence="2" id="KW-1185">Reference proteome</keyword>